<dbReference type="EnsemblPlants" id="KRH54248">
    <property type="protein sequence ID" value="KRH54248"/>
    <property type="gene ID" value="GLYMA_06G173900"/>
</dbReference>
<gene>
    <name evidence="1" type="ORF">GLYMA_06G173900</name>
</gene>
<dbReference type="EMBL" id="CM000839">
    <property type="protein sequence ID" value="KRH54248.1"/>
    <property type="molecule type" value="Genomic_DNA"/>
</dbReference>
<evidence type="ECO:0000313" key="2">
    <source>
        <dbReference type="EnsemblPlants" id="KRH54248"/>
    </source>
</evidence>
<name>A0A0R0JP87_SOYBN</name>
<proteinExistence type="predicted"/>
<sequence length="72" mass="8363">MHRRFECNLNHQSVDHSLKKQDYNITSEVKFENTKMVPNFTSNCSQHTHDADRSLSNKSMIFTSGIYKSQGL</sequence>
<reference evidence="1" key="3">
    <citation type="submission" date="2018-07" db="EMBL/GenBank/DDBJ databases">
        <title>WGS assembly of Glycine max.</title>
        <authorList>
            <person name="Schmutz J."/>
            <person name="Cannon S."/>
            <person name="Schlueter J."/>
            <person name="Ma J."/>
            <person name="Mitros T."/>
            <person name="Nelson W."/>
            <person name="Hyten D."/>
            <person name="Song Q."/>
            <person name="Thelen J."/>
            <person name="Cheng J."/>
            <person name="Xu D."/>
            <person name="Hellsten U."/>
            <person name="May G."/>
            <person name="Yu Y."/>
            <person name="Sakurai T."/>
            <person name="Umezawa T."/>
            <person name="Bhattacharyya M."/>
            <person name="Sandhu D."/>
            <person name="Valliyodan B."/>
            <person name="Lindquist E."/>
            <person name="Peto M."/>
            <person name="Grant D."/>
            <person name="Shu S."/>
            <person name="Goodstein D."/>
            <person name="Barry K."/>
            <person name="Futrell-Griggs M."/>
            <person name="Abernathy B."/>
            <person name="Du J."/>
            <person name="Tian Z."/>
            <person name="Zhu L."/>
            <person name="Gill N."/>
            <person name="Joshi T."/>
            <person name="Libault M."/>
            <person name="Sethuraman A."/>
            <person name="Zhang X."/>
            <person name="Shinozaki K."/>
            <person name="Nguyen H."/>
            <person name="Wing R."/>
            <person name="Cregan P."/>
            <person name="Specht J."/>
            <person name="Grimwood J."/>
            <person name="Rokhsar D."/>
            <person name="Stacey G."/>
            <person name="Shoemaker R."/>
            <person name="Jackson S."/>
        </authorList>
    </citation>
    <scope>NUCLEOTIDE SEQUENCE</scope>
    <source>
        <tissue evidence="1">Callus</tissue>
    </source>
</reference>
<accession>A0A0R0JP87</accession>
<evidence type="ECO:0000313" key="3">
    <source>
        <dbReference type="Proteomes" id="UP000008827"/>
    </source>
</evidence>
<dbReference type="STRING" id="3847.A0A0R0JP87"/>
<organism evidence="1">
    <name type="scientific">Glycine max</name>
    <name type="common">Soybean</name>
    <name type="synonym">Glycine hispida</name>
    <dbReference type="NCBI Taxonomy" id="3847"/>
    <lineage>
        <taxon>Eukaryota</taxon>
        <taxon>Viridiplantae</taxon>
        <taxon>Streptophyta</taxon>
        <taxon>Embryophyta</taxon>
        <taxon>Tracheophyta</taxon>
        <taxon>Spermatophyta</taxon>
        <taxon>Magnoliopsida</taxon>
        <taxon>eudicotyledons</taxon>
        <taxon>Gunneridae</taxon>
        <taxon>Pentapetalae</taxon>
        <taxon>rosids</taxon>
        <taxon>fabids</taxon>
        <taxon>Fabales</taxon>
        <taxon>Fabaceae</taxon>
        <taxon>Papilionoideae</taxon>
        <taxon>50 kb inversion clade</taxon>
        <taxon>NPAAA clade</taxon>
        <taxon>indigoferoid/millettioid clade</taxon>
        <taxon>Phaseoleae</taxon>
        <taxon>Glycine</taxon>
        <taxon>Glycine subgen. Soja</taxon>
    </lineage>
</organism>
<protein>
    <submittedName>
        <fullName evidence="1 2">Uncharacterized protein</fullName>
    </submittedName>
</protein>
<evidence type="ECO:0000313" key="1">
    <source>
        <dbReference type="EMBL" id="KRH54248.1"/>
    </source>
</evidence>
<dbReference type="Proteomes" id="UP000008827">
    <property type="component" value="Chromosome 6"/>
</dbReference>
<reference evidence="1 2" key="1">
    <citation type="journal article" date="2010" name="Nature">
        <title>Genome sequence of the palaeopolyploid soybean.</title>
        <authorList>
            <person name="Schmutz J."/>
            <person name="Cannon S.B."/>
            <person name="Schlueter J."/>
            <person name="Ma J."/>
            <person name="Mitros T."/>
            <person name="Nelson W."/>
            <person name="Hyten D.L."/>
            <person name="Song Q."/>
            <person name="Thelen J.J."/>
            <person name="Cheng J."/>
            <person name="Xu D."/>
            <person name="Hellsten U."/>
            <person name="May G.D."/>
            <person name="Yu Y."/>
            <person name="Sakurai T."/>
            <person name="Umezawa T."/>
            <person name="Bhattacharyya M.K."/>
            <person name="Sandhu D."/>
            <person name="Valliyodan B."/>
            <person name="Lindquist E."/>
            <person name="Peto M."/>
            <person name="Grant D."/>
            <person name="Shu S."/>
            <person name="Goodstein D."/>
            <person name="Barry K."/>
            <person name="Futrell-Griggs M."/>
            <person name="Abernathy B."/>
            <person name="Du J."/>
            <person name="Tian Z."/>
            <person name="Zhu L."/>
            <person name="Gill N."/>
            <person name="Joshi T."/>
            <person name="Libault M."/>
            <person name="Sethuraman A."/>
            <person name="Zhang X.-C."/>
            <person name="Shinozaki K."/>
            <person name="Nguyen H.T."/>
            <person name="Wing R.A."/>
            <person name="Cregan P."/>
            <person name="Specht J."/>
            <person name="Grimwood J."/>
            <person name="Rokhsar D."/>
            <person name="Stacey G."/>
            <person name="Shoemaker R.C."/>
            <person name="Jackson S.A."/>
        </authorList>
    </citation>
    <scope>NUCLEOTIDE SEQUENCE</scope>
    <source>
        <strain evidence="2">cv. Williams 82</strain>
        <tissue evidence="1">Callus</tissue>
    </source>
</reference>
<dbReference type="AlphaFoldDB" id="A0A0R0JP87"/>
<reference evidence="2" key="2">
    <citation type="submission" date="2018-02" db="UniProtKB">
        <authorList>
            <consortium name="EnsemblPlants"/>
        </authorList>
    </citation>
    <scope>IDENTIFICATION</scope>
    <source>
        <strain evidence="2">Williams 82</strain>
    </source>
</reference>
<keyword evidence="3" id="KW-1185">Reference proteome</keyword>
<dbReference type="Gramene" id="KRH54248">
    <property type="protein sequence ID" value="KRH54248"/>
    <property type="gene ID" value="GLYMA_06G173900"/>
</dbReference>
<dbReference type="InParanoid" id="A0A0R0JP87"/>